<evidence type="ECO:0000259" key="6">
    <source>
        <dbReference type="Pfam" id="PF16889"/>
    </source>
</evidence>
<dbReference type="InterPro" id="IPR008929">
    <property type="entry name" value="Chondroitin_lyas"/>
</dbReference>
<evidence type="ECO:0000256" key="3">
    <source>
        <dbReference type="ARBA" id="ARBA00022764"/>
    </source>
</evidence>
<dbReference type="EMBL" id="JABMKT010000028">
    <property type="protein sequence ID" value="NYV28253.1"/>
    <property type="molecule type" value="Genomic_DNA"/>
</dbReference>
<dbReference type="Pfam" id="PF16889">
    <property type="entry name" value="Hepar_II_III_N"/>
    <property type="match status" value="1"/>
</dbReference>
<dbReference type="SUPFAM" id="SSF48230">
    <property type="entry name" value="Chondroitin AC/alginate lyase"/>
    <property type="match status" value="1"/>
</dbReference>
<keyword evidence="3" id="KW-0574">Periplasm</keyword>
<organism evidence="7 8">
    <name type="scientific">Streptobacillus felis</name>
    <dbReference type="NCBI Taxonomy" id="1384509"/>
    <lineage>
        <taxon>Bacteria</taxon>
        <taxon>Fusobacteriati</taxon>
        <taxon>Fusobacteriota</taxon>
        <taxon>Fusobacteriia</taxon>
        <taxon>Fusobacteriales</taxon>
        <taxon>Leptotrichiaceae</taxon>
        <taxon>Streptobacillus</taxon>
    </lineage>
</organism>
<gene>
    <name evidence="7" type="ORF">HP397_05465</name>
</gene>
<name>A0A7Z0TCB9_9FUSO</name>
<keyword evidence="4" id="KW-0456">Lyase</keyword>
<dbReference type="Gene3D" id="2.70.98.70">
    <property type="match status" value="1"/>
</dbReference>
<dbReference type="InterPro" id="IPR012480">
    <property type="entry name" value="Hepar_II_III_C"/>
</dbReference>
<dbReference type="AlphaFoldDB" id="A0A7Z0TCB9"/>
<evidence type="ECO:0000313" key="7">
    <source>
        <dbReference type="EMBL" id="NYV28253.1"/>
    </source>
</evidence>
<dbReference type="Pfam" id="PF07940">
    <property type="entry name" value="Hepar_II_III_C"/>
    <property type="match status" value="1"/>
</dbReference>
<reference evidence="7 8" key="1">
    <citation type="submission" date="2020-05" db="EMBL/GenBank/DDBJ databases">
        <title>Streptobacillus felis strain LHL191014123.</title>
        <authorList>
            <person name="Fawzy A."/>
            <person name="Rau J."/>
            <person name="Risse K."/>
            <person name="Schauerte N."/>
            <person name="Geiger C."/>
            <person name="Blom J."/>
            <person name="Imirzalioglu C."/>
            <person name="Falgenhauer J."/>
            <person name="Bach A."/>
            <person name="Herden C."/>
            <person name="Eisenberg T."/>
        </authorList>
    </citation>
    <scope>NUCLEOTIDE SEQUENCE [LARGE SCALE GENOMIC DNA]</scope>
    <source>
        <strain evidence="7 8">LHL191014123</strain>
    </source>
</reference>
<dbReference type="PANTHER" id="PTHR39210:SF1">
    <property type="entry name" value="HEPARIN-SULFATE LYASE"/>
    <property type="match status" value="1"/>
</dbReference>
<evidence type="ECO:0000256" key="4">
    <source>
        <dbReference type="ARBA" id="ARBA00023239"/>
    </source>
</evidence>
<dbReference type="Proteomes" id="UP000526184">
    <property type="component" value="Unassembled WGS sequence"/>
</dbReference>
<feature type="domain" description="Heparin-sulfate lyase N-terminal" evidence="6">
    <location>
        <begin position="26"/>
        <end position="285"/>
    </location>
</feature>
<dbReference type="GO" id="GO:0016829">
    <property type="term" value="F:lyase activity"/>
    <property type="evidence" value="ECO:0007669"/>
    <property type="project" value="UniProtKB-KW"/>
</dbReference>
<comment type="caution">
    <text evidence="7">The sequence shown here is derived from an EMBL/GenBank/DDBJ whole genome shotgun (WGS) entry which is preliminary data.</text>
</comment>
<dbReference type="Gene3D" id="1.50.10.100">
    <property type="entry name" value="Chondroitin AC/alginate lyase"/>
    <property type="match status" value="1"/>
</dbReference>
<protein>
    <submittedName>
        <fullName evidence="7">Heparinase II/III family protein</fullName>
    </submittedName>
</protein>
<sequence length="595" mass="71729">MFDFSIKYNYVLNNFDVSNYLEQAEKILENKLIFIHPWDMERTSTYYNIPKNWNELVNEDEEWIFMRSRMNYFDPLFLSYEKSKDIKYINKIKEIIFDFINKHKKLKYELSTRTLDSGIRMVNILKSIIYLKEINLISKDEEDKIVKHLDDTCIYLFDAFVEKYFHSNWGYIQMAGIYTFGLMYNKKYAKRAKKYMKKQLEIQFLSDGLHIEKSMTYHYQMLIYTAWIVMIERLYDIKNSLFLKYLRKMVDSAQKLHYPNLRQINFGDSDDDNIEDILSMANAILKRKSKYMPKETSYMFAGSFLDDYEVIENILDKKEYFLKESGYYHLINKDYSFSTYLTNMTSGHLHVDLFHFNYFNKVEMLVDKGRYTYLEKNEDRNYLKSVRSHNSLVIDDKEFLNIKNSWEYSGNYPIINPMERIEENGVVSLKLSAFDIDANAYIERRYILCEDNVIIINRIYTKGKHKVKFYYNLHPKLSFNLESKRILLNKEIYFEIGKYIIDEGTYSSKYNEKENNKVVMAEYEFVDKIQVIHKILNKGVMFEEIESDENIYSFKITTKDKKYNIFCKNEDSIEKQNVSYIQSSAIYNKFKVEIK</sequence>
<dbReference type="GO" id="GO:0042597">
    <property type="term" value="C:periplasmic space"/>
    <property type="evidence" value="ECO:0007669"/>
    <property type="project" value="UniProtKB-SubCell"/>
</dbReference>
<evidence type="ECO:0000256" key="2">
    <source>
        <dbReference type="ARBA" id="ARBA00022729"/>
    </source>
</evidence>
<comment type="subcellular location">
    <subcellularLocation>
        <location evidence="1">Periplasm</location>
    </subcellularLocation>
</comment>
<evidence type="ECO:0000259" key="5">
    <source>
        <dbReference type="Pfam" id="PF07940"/>
    </source>
</evidence>
<proteinExistence type="predicted"/>
<evidence type="ECO:0000313" key="8">
    <source>
        <dbReference type="Proteomes" id="UP000526184"/>
    </source>
</evidence>
<evidence type="ECO:0000256" key="1">
    <source>
        <dbReference type="ARBA" id="ARBA00004418"/>
    </source>
</evidence>
<dbReference type="PANTHER" id="PTHR39210">
    <property type="entry name" value="HEPARIN-SULFATE LYASE"/>
    <property type="match status" value="1"/>
</dbReference>
<accession>A0A7Z0TCB9</accession>
<keyword evidence="8" id="KW-1185">Reference proteome</keyword>
<dbReference type="InterPro" id="IPR031680">
    <property type="entry name" value="Hepar_II_III_N"/>
</dbReference>
<keyword evidence="2" id="KW-0732">Signal</keyword>
<feature type="domain" description="Heparinase II/III-like C-terminal" evidence="5">
    <location>
        <begin position="322"/>
        <end position="517"/>
    </location>
</feature>